<dbReference type="eggNOG" id="KOG2178">
    <property type="taxonomic scope" value="Eukaryota"/>
</dbReference>
<dbReference type="OrthoDB" id="24581at2759"/>
<feature type="region of interest" description="Disordered" evidence="8">
    <location>
        <begin position="277"/>
        <end position="312"/>
    </location>
</feature>
<dbReference type="PANTHER" id="PTHR20275">
    <property type="entry name" value="NAD KINASE"/>
    <property type="match status" value="1"/>
</dbReference>
<dbReference type="InterPro" id="IPR017437">
    <property type="entry name" value="ATP-NAD_kinase_PpnK-typ_C"/>
</dbReference>
<dbReference type="PANTHER" id="PTHR20275:SF0">
    <property type="entry name" value="NAD KINASE"/>
    <property type="match status" value="1"/>
</dbReference>
<dbReference type="AlphaFoldDB" id="S2JPM4"/>
<feature type="compositionally biased region" description="Low complexity" evidence="8">
    <location>
        <begin position="499"/>
        <end position="521"/>
    </location>
</feature>
<dbReference type="Gene3D" id="2.60.200.30">
    <property type="entry name" value="Probable inorganic polyphosphate/atp-NAD kinase, domain 2"/>
    <property type="match status" value="1"/>
</dbReference>
<feature type="compositionally biased region" description="Acidic residues" evidence="8">
    <location>
        <begin position="632"/>
        <end position="646"/>
    </location>
</feature>
<accession>S2JPM4</accession>
<dbReference type="InterPro" id="IPR002504">
    <property type="entry name" value="NADK"/>
</dbReference>
<dbReference type="EMBL" id="KE123901">
    <property type="protein sequence ID" value="EPB92286.1"/>
    <property type="molecule type" value="Genomic_DNA"/>
</dbReference>
<dbReference type="STRING" id="1220926.S2JPM4"/>
<evidence type="ECO:0000256" key="8">
    <source>
        <dbReference type="SAM" id="MobiDB-lite"/>
    </source>
</evidence>
<dbReference type="OMA" id="FIPFPRR"/>
<dbReference type="GO" id="GO:0019674">
    <property type="term" value="P:NAD+ metabolic process"/>
    <property type="evidence" value="ECO:0007669"/>
    <property type="project" value="InterPro"/>
</dbReference>
<organism evidence="9 10">
    <name type="scientific">Mucor circinelloides f. circinelloides (strain 1006PhL)</name>
    <name type="common">Mucormycosis agent</name>
    <name type="synonym">Calyptromyces circinelloides</name>
    <dbReference type="NCBI Taxonomy" id="1220926"/>
    <lineage>
        <taxon>Eukaryota</taxon>
        <taxon>Fungi</taxon>
        <taxon>Fungi incertae sedis</taxon>
        <taxon>Mucoromycota</taxon>
        <taxon>Mucoromycotina</taxon>
        <taxon>Mucoromycetes</taxon>
        <taxon>Mucorales</taxon>
        <taxon>Mucorineae</taxon>
        <taxon>Mucoraceae</taxon>
        <taxon>Mucor</taxon>
    </lineage>
</organism>
<gene>
    <name evidence="9" type="ORF">HMPREF1544_00855</name>
</gene>
<feature type="compositionally biased region" description="Low complexity" evidence="8">
    <location>
        <begin position="301"/>
        <end position="311"/>
    </location>
</feature>
<evidence type="ECO:0000256" key="1">
    <source>
        <dbReference type="ARBA" id="ARBA00010995"/>
    </source>
</evidence>
<evidence type="ECO:0000256" key="6">
    <source>
        <dbReference type="ARBA" id="ARBA00022857"/>
    </source>
</evidence>
<dbReference type="VEuPathDB" id="FungiDB:HMPREF1544_00855"/>
<proteinExistence type="inferred from homology"/>
<dbReference type="SUPFAM" id="SSF111331">
    <property type="entry name" value="NAD kinase/diacylglycerol kinase-like"/>
    <property type="match status" value="1"/>
</dbReference>
<reference evidence="10" key="1">
    <citation type="submission" date="2013-05" db="EMBL/GenBank/DDBJ databases">
        <title>The Genome sequence of Mucor circinelloides f. circinelloides 1006PhL.</title>
        <authorList>
            <consortium name="The Broad Institute Genomics Platform"/>
            <person name="Cuomo C."/>
            <person name="Earl A."/>
            <person name="Findley K."/>
            <person name="Lee S.C."/>
            <person name="Walker B."/>
            <person name="Young S."/>
            <person name="Zeng Q."/>
            <person name="Gargeya S."/>
            <person name="Fitzgerald M."/>
            <person name="Haas B."/>
            <person name="Abouelleil A."/>
            <person name="Allen A.W."/>
            <person name="Alvarado L."/>
            <person name="Arachchi H.M."/>
            <person name="Berlin A.M."/>
            <person name="Chapman S.B."/>
            <person name="Gainer-Dewar J."/>
            <person name="Goldberg J."/>
            <person name="Griggs A."/>
            <person name="Gujja S."/>
            <person name="Hansen M."/>
            <person name="Howarth C."/>
            <person name="Imamovic A."/>
            <person name="Ireland A."/>
            <person name="Larimer J."/>
            <person name="McCowan C."/>
            <person name="Murphy C."/>
            <person name="Pearson M."/>
            <person name="Poon T.W."/>
            <person name="Priest M."/>
            <person name="Roberts A."/>
            <person name="Saif S."/>
            <person name="Shea T."/>
            <person name="Sisk P."/>
            <person name="Sykes S."/>
            <person name="Wortman J."/>
            <person name="Nusbaum C."/>
            <person name="Birren B."/>
        </authorList>
    </citation>
    <scope>NUCLEOTIDE SEQUENCE [LARGE SCALE GENOMIC DNA]</scope>
    <source>
        <strain evidence="10">1006PhL</strain>
    </source>
</reference>
<protein>
    <recommendedName>
        <fullName evidence="11">NAD+ kinase</fullName>
    </recommendedName>
</protein>
<dbReference type="InterPro" id="IPR017438">
    <property type="entry name" value="ATP-NAD_kinase_N"/>
</dbReference>
<keyword evidence="3" id="KW-0547">Nucleotide-binding</keyword>
<dbReference type="Gene3D" id="3.40.50.10330">
    <property type="entry name" value="Probable inorganic polyphosphate/atp-NAD kinase, domain 1"/>
    <property type="match status" value="1"/>
</dbReference>
<evidence type="ECO:0000256" key="7">
    <source>
        <dbReference type="ARBA" id="ARBA00023027"/>
    </source>
</evidence>
<evidence type="ECO:0008006" key="11">
    <source>
        <dbReference type="Google" id="ProtNLM"/>
    </source>
</evidence>
<keyword evidence="2" id="KW-0808">Transferase</keyword>
<evidence type="ECO:0000256" key="5">
    <source>
        <dbReference type="ARBA" id="ARBA00022840"/>
    </source>
</evidence>
<dbReference type="FunCoup" id="S2JPM4">
    <property type="interactions" value="253"/>
</dbReference>
<evidence type="ECO:0000256" key="4">
    <source>
        <dbReference type="ARBA" id="ARBA00022777"/>
    </source>
</evidence>
<dbReference type="GO" id="GO:0003951">
    <property type="term" value="F:NAD+ kinase activity"/>
    <property type="evidence" value="ECO:0007669"/>
    <property type="project" value="InterPro"/>
</dbReference>
<dbReference type="FunFam" id="2.60.200.30:FF:000009">
    <property type="entry name" value="Poly(P)/ATP NAD kinase"/>
    <property type="match status" value="1"/>
</dbReference>
<evidence type="ECO:0000256" key="3">
    <source>
        <dbReference type="ARBA" id="ARBA00022741"/>
    </source>
</evidence>
<dbReference type="GO" id="GO:0006741">
    <property type="term" value="P:NADP+ biosynthetic process"/>
    <property type="evidence" value="ECO:0007669"/>
    <property type="project" value="InterPro"/>
</dbReference>
<evidence type="ECO:0000313" key="10">
    <source>
        <dbReference type="Proteomes" id="UP000014254"/>
    </source>
</evidence>
<feature type="compositionally biased region" description="Low complexity" evidence="8">
    <location>
        <begin position="544"/>
        <end position="558"/>
    </location>
</feature>
<name>S2JPM4_MUCC1</name>
<feature type="compositionally biased region" description="Acidic residues" evidence="8">
    <location>
        <begin position="281"/>
        <end position="292"/>
    </location>
</feature>
<dbReference type="InterPro" id="IPR016064">
    <property type="entry name" value="NAD/diacylglycerol_kinase_sf"/>
</dbReference>
<keyword evidence="4" id="KW-0418">Kinase</keyword>
<feature type="region of interest" description="Disordered" evidence="8">
    <location>
        <begin position="491"/>
        <end position="652"/>
    </location>
</feature>
<sequence length="687" mass="76729">MSNIPCSALTDALTALAQNTSPGGRKYSAVKTIPRAQHTSYLTDTADAVREVAKKMGRTRVKWENPKSVMIITKPGDCSLIGMTRDMALYLVETPRYGSESGITCYVDEKLKNSKRFKYDKIVRNHPIACEKLKFWTPELCALQPKSFDFIITLGGDGTVLFSSWLFQNYIPPVIPFHLGSLGFLTPFDFDRYKQHLHNAMERGVRINLRGRLTCTVYRRVPHPDCKSPEEAKAVQLRNVVRDPVTGKFTVGGWCQELKKQRQQHQQAANLKGKMKKFGEVDGDDVEEEEREEWAQTECNQQQQQQQQQQQPNVLVGEERQVPCFTTIPVEKYHVINDLVVDRGPSPYVSLLELFGDDKHLTTVQADGLAISTPTGSTAYSLSAGGSLTHPDIHAILITPICPHTLSFRPTLVPDSMELRICVPFNSRNTAWASFDGRGRVELKQGDHIKVTASRYPFPTVCKEDQATDWFNSLQNCLHWNKRERQKSFAVVESHPVRNSNHSKNLSASSRSNSSQQLSQSPRATGFNPLSRSGTQSPPAPPHSSSLQFTTQQSQQQSPPHHNGSNRKSSSSSSVTSSSSADMQDEVFGMFYDDDSGNDRYRLGGSGNAGSRRRSSCVEAASSSASSVNYESTDEFESEDDEDEYAPDGFTGWTDEEIIKSRYLANITKELERVSVKYTKNDAANGQ</sequence>
<feature type="compositionally biased region" description="Polar residues" evidence="8">
    <location>
        <begin position="528"/>
        <end position="537"/>
    </location>
</feature>
<feature type="compositionally biased region" description="Low complexity" evidence="8">
    <location>
        <begin position="569"/>
        <end position="580"/>
    </location>
</feature>
<evidence type="ECO:0000313" key="9">
    <source>
        <dbReference type="EMBL" id="EPB92286.1"/>
    </source>
</evidence>
<keyword evidence="7" id="KW-0520">NAD</keyword>
<dbReference type="Pfam" id="PF01513">
    <property type="entry name" value="NAD_kinase"/>
    <property type="match status" value="1"/>
</dbReference>
<keyword evidence="6" id="KW-0521">NADP</keyword>
<dbReference type="InParanoid" id="S2JPM4"/>
<dbReference type="HAMAP" id="MF_00361">
    <property type="entry name" value="NAD_kinase"/>
    <property type="match status" value="1"/>
</dbReference>
<feature type="compositionally biased region" description="Low complexity" evidence="8">
    <location>
        <begin position="617"/>
        <end position="627"/>
    </location>
</feature>
<comment type="similarity">
    <text evidence="1">Belongs to the NAD kinase family.</text>
</comment>
<dbReference type="Proteomes" id="UP000014254">
    <property type="component" value="Unassembled WGS sequence"/>
</dbReference>
<dbReference type="GO" id="GO:0005524">
    <property type="term" value="F:ATP binding"/>
    <property type="evidence" value="ECO:0007669"/>
    <property type="project" value="UniProtKB-KW"/>
</dbReference>
<evidence type="ECO:0000256" key="2">
    <source>
        <dbReference type="ARBA" id="ARBA00022679"/>
    </source>
</evidence>
<dbReference type="Pfam" id="PF20143">
    <property type="entry name" value="NAD_kinase_C"/>
    <property type="match status" value="1"/>
</dbReference>
<keyword evidence="10" id="KW-1185">Reference proteome</keyword>
<keyword evidence="5" id="KW-0067">ATP-binding</keyword>